<dbReference type="InterPro" id="IPR002477">
    <property type="entry name" value="Peptidoglycan-bd-like"/>
</dbReference>
<gene>
    <name evidence="3" type="ORF">QWJ38_17025</name>
</gene>
<proteinExistence type="predicted"/>
<feature type="domain" description="N-acetylmuramidase" evidence="2">
    <location>
        <begin position="258"/>
        <end position="434"/>
    </location>
</feature>
<evidence type="ECO:0000313" key="3">
    <source>
        <dbReference type="EMBL" id="MDN3921996.1"/>
    </source>
</evidence>
<dbReference type="Gene3D" id="1.10.101.10">
    <property type="entry name" value="PGBD-like superfamily/PGBD"/>
    <property type="match status" value="1"/>
</dbReference>
<keyword evidence="4" id="KW-1185">Reference proteome</keyword>
<name>A0ABT8DV90_9BURK</name>
<organism evidence="3 4">
    <name type="scientific">Roseateles violae</name>
    <dbReference type="NCBI Taxonomy" id="3058042"/>
    <lineage>
        <taxon>Bacteria</taxon>
        <taxon>Pseudomonadati</taxon>
        <taxon>Pseudomonadota</taxon>
        <taxon>Betaproteobacteria</taxon>
        <taxon>Burkholderiales</taxon>
        <taxon>Sphaerotilaceae</taxon>
        <taxon>Roseateles</taxon>
    </lineage>
</organism>
<reference evidence="3 4" key="1">
    <citation type="submission" date="2023-06" db="EMBL/GenBank/DDBJ databases">
        <title>Pelomonas sp. PFR6 16S ribosomal RNA gene Genome sequencing and assembly.</title>
        <authorList>
            <person name="Woo H."/>
        </authorList>
    </citation>
    <scope>NUCLEOTIDE SEQUENCE [LARGE SCALE GENOMIC DNA]</scope>
    <source>
        <strain evidence="3 4">PFR6</strain>
    </source>
</reference>
<dbReference type="Pfam" id="PF11860">
    <property type="entry name" value="Muramidase"/>
    <property type="match status" value="1"/>
</dbReference>
<dbReference type="InterPro" id="IPR024408">
    <property type="entry name" value="Muramidase"/>
</dbReference>
<comment type="caution">
    <text evidence="3">The sequence shown here is derived from an EMBL/GenBank/DDBJ whole genome shotgun (WGS) entry which is preliminary data.</text>
</comment>
<evidence type="ECO:0000259" key="1">
    <source>
        <dbReference type="Pfam" id="PF01471"/>
    </source>
</evidence>
<evidence type="ECO:0000259" key="2">
    <source>
        <dbReference type="Pfam" id="PF11860"/>
    </source>
</evidence>
<dbReference type="SUPFAM" id="SSF47090">
    <property type="entry name" value="PGBD-like"/>
    <property type="match status" value="1"/>
</dbReference>
<dbReference type="RefSeq" id="WP_290360296.1">
    <property type="nucleotide sequence ID" value="NZ_JAUHHC010000004.1"/>
</dbReference>
<protein>
    <submittedName>
        <fullName evidence="3">N-acetylmuramidase family protein</fullName>
    </submittedName>
</protein>
<dbReference type="Proteomes" id="UP001228044">
    <property type="component" value="Unassembled WGS sequence"/>
</dbReference>
<accession>A0ABT8DV90</accession>
<dbReference type="EMBL" id="JAUHHC010000004">
    <property type="protein sequence ID" value="MDN3921996.1"/>
    <property type="molecule type" value="Genomic_DNA"/>
</dbReference>
<dbReference type="Pfam" id="PF01471">
    <property type="entry name" value="PG_binding_1"/>
    <property type="match status" value="1"/>
</dbReference>
<dbReference type="InterPro" id="IPR036366">
    <property type="entry name" value="PGBDSf"/>
</dbReference>
<sequence length="438" mass="49081">MSLLTEQMSFLKDVRRLLDYAERQQFLVTGGELERSPETQEIYVRSGREKSMDSPHLRKCAITLNLFRDSNDHFELVQDLATLEPIGKYWEDLDPRNRWGGRRGGVLEAPRFERDPGGWPNSTTATLLPPDQAPAPAEAVALADASRPVAVVLPPSQADSPTPVLKRGSGERDAIGRLQSLLVKAGFLDKSSGAFDDETERAVAEFQRKNSLVADGVAGEKTWTTLLSQTSDAQQQMASRFIGDADFEAAARSLQIETAAMRAVYKVESNGKGFIGDDPKILFEGHVFWNRLKLAGLRPETLVRGNEDILYPTWTKQFYVGGAGEMRRLLRAEGIQREAARESASWGLFQIMGFHWKPLGYGSVDEFVERMKTHERDQLEAFCRFVARNKDRSGRTLAQLLAEKDWAAFAYAYNGAGYRQNAYDDKLRAQYRVFAGTA</sequence>
<feature type="domain" description="Peptidoglycan binding-like" evidence="1">
    <location>
        <begin position="173"/>
        <end position="226"/>
    </location>
</feature>
<evidence type="ECO:0000313" key="4">
    <source>
        <dbReference type="Proteomes" id="UP001228044"/>
    </source>
</evidence>
<dbReference type="InterPro" id="IPR036365">
    <property type="entry name" value="PGBD-like_sf"/>
</dbReference>